<organism evidence="1 2">
    <name type="scientific">Dermacentor silvarum</name>
    <name type="common">Tick</name>
    <dbReference type="NCBI Taxonomy" id="543639"/>
    <lineage>
        <taxon>Eukaryota</taxon>
        <taxon>Metazoa</taxon>
        <taxon>Ecdysozoa</taxon>
        <taxon>Arthropoda</taxon>
        <taxon>Chelicerata</taxon>
        <taxon>Arachnida</taxon>
        <taxon>Acari</taxon>
        <taxon>Parasitiformes</taxon>
        <taxon>Ixodida</taxon>
        <taxon>Ixodoidea</taxon>
        <taxon>Ixodidae</taxon>
        <taxon>Rhipicephalinae</taxon>
        <taxon>Dermacentor</taxon>
    </lineage>
</organism>
<sequence length="459" mass="50242">MYAATAPKRHRRRKLKLKLSFGSASNGPNNLPSNMKPSLPELFALHTLKQKHNEGERRCGVARNAREAATSKPYVKEFLQENGPSQEHDLLKALSPSKAQQIIEVYCTLTGLLDRYPRFLALHEHLCSSIYYQHTDDQAGECDCSPLVHGGACTGSSLASTTASGRQYAVARDDESRSAHGPAVNGDDREQEKHRMKNGWIQVPSPPRCESRALQAVLQTCDAEAQTHGLDPARFTELQSKPIKCDAETAELKERLRTLQESHVLEAEQLRVKIEKLRKETPRATTAECGGGNEQPPRHERAEAHWHEWGGRPSNSAASTATTASEVSTPSSQAPVHVVQSRRGLYEGQGGASDLQNSVTGALPSVSGQLKDMSTAPATKRHRRRKLKSKLSFGSASSGPSNLPTNMKPSLPELFALHTSKQKPNEGERPCEVARNARVAATSKPNVKGCLKAEPFLRV</sequence>
<dbReference type="EMBL" id="CM023479">
    <property type="protein sequence ID" value="KAH7973545.1"/>
    <property type="molecule type" value="Genomic_DNA"/>
</dbReference>
<keyword evidence="2" id="KW-1185">Reference proteome</keyword>
<proteinExistence type="predicted"/>
<reference evidence="1" key="1">
    <citation type="submission" date="2020-05" db="EMBL/GenBank/DDBJ databases">
        <title>Large-scale comparative analyses of tick genomes elucidate their genetic diversity and vector capacities.</title>
        <authorList>
            <person name="Jia N."/>
            <person name="Wang J."/>
            <person name="Shi W."/>
            <person name="Du L."/>
            <person name="Sun Y."/>
            <person name="Zhan W."/>
            <person name="Jiang J."/>
            <person name="Wang Q."/>
            <person name="Zhang B."/>
            <person name="Ji P."/>
            <person name="Sakyi L.B."/>
            <person name="Cui X."/>
            <person name="Yuan T."/>
            <person name="Jiang B."/>
            <person name="Yang W."/>
            <person name="Lam T.T.-Y."/>
            <person name="Chang Q."/>
            <person name="Ding S."/>
            <person name="Wang X."/>
            <person name="Zhu J."/>
            <person name="Ruan X."/>
            <person name="Zhao L."/>
            <person name="Wei J."/>
            <person name="Que T."/>
            <person name="Du C."/>
            <person name="Cheng J."/>
            <person name="Dai P."/>
            <person name="Han X."/>
            <person name="Huang E."/>
            <person name="Gao Y."/>
            <person name="Liu J."/>
            <person name="Shao H."/>
            <person name="Ye R."/>
            <person name="Li L."/>
            <person name="Wei W."/>
            <person name="Wang X."/>
            <person name="Wang C."/>
            <person name="Yang T."/>
            <person name="Huo Q."/>
            <person name="Li W."/>
            <person name="Guo W."/>
            <person name="Chen H."/>
            <person name="Zhou L."/>
            <person name="Ni X."/>
            <person name="Tian J."/>
            <person name="Zhou Y."/>
            <person name="Sheng Y."/>
            <person name="Liu T."/>
            <person name="Pan Y."/>
            <person name="Xia L."/>
            <person name="Li J."/>
            <person name="Zhao F."/>
            <person name="Cao W."/>
        </authorList>
    </citation>
    <scope>NUCLEOTIDE SEQUENCE</scope>
    <source>
        <strain evidence="1">Dsil-2018</strain>
    </source>
</reference>
<accession>A0ACB8DMI0</accession>
<name>A0ACB8DMI0_DERSI</name>
<protein>
    <submittedName>
        <fullName evidence="1">Uncharacterized protein</fullName>
    </submittedName>
</protein>
<gene>
    <name evidence="1" type="ORF">HPB49_002280</name>
</gene>
<comment type="caution">
    <text evidence="1">The sequence shown here is derived from an EMBL/GenBank/DDBJ whole genome shotgun (WGS) entry which is preliminary data.</text>
</comment>
<evidence type="ECO:0000313" key="1">
    <source>
        <dbReference type="EMBL" id="KAH7973545.1"/>
    </source>
</evidence>
<evidence type="ECO:0000313" key="2">
    <source>
        <dbReference type="Proteomes" id="UP000821865"/>
    </source>
</evidence>
<dbReference type="Proteomes" id="UP000821865">
    <property type="component" value="Chromosome 10"/>
</dbReference>